<protein>
    <recommendedName>
        <fullName evidence="4">adenosine deaminase</fullName>
        <ecNumber evidence="4">3.5.4.4</ecNumber>
    </recommendedName>
</protein>
<dbReference type="GO" id="GO:0006154">
    <property type="term" value="P:adenosine catabolic process"/>
    <property type="evidence" value="ECO:0007669"/>
    <property type="project" value="TreeGrafter"/>
</dbReference>
<keyword evidence="7" id="KW-0378">Hydrolase</keyword>
<organism evidence="10 11">
    <name type="scientific">Symbiodinium necroappetens</name>
    <dbReference type="NCBI Taxonomy" id="1628268"/>
    <lineage>
        <taxon>Eukaryota</taxon>
        <taxon>Sar</taxon>
        <taxon>Alveolata</taxon>
        <taxon>Dinophyceae</taxon>
        <taxon>Suessiales</taxon>
        <taxon>Symbiodiniaceae</taxon>
        <taxon>Symbiodinium</taxon>
    </lineage>
</organism>
<dbReference type="AlphaFoldDB" id="A0A812T0I3"/>
<keyword evidence="11" id="KW-1185">Reference proteome</keyword>
<dbReference type="GO" id="GO:0060169">
    <property type="term" value="P:negative regulation of adenosine receptor signaling pathway"/>
    <property type="evidence" value="ECO:0007669"/>
    <property type="project" value="TreeGrafter"/>
</dbReference>
<accession>A0A812T0I3</accession>
<reference evidence="10" key="1">
    <citation type="submission" date="2021-02" db="EMBL/GenBank/DDBJ databases">
        <authorList>
            <person name="Dougan E. K."/>
            <person name="Rhodes N."/>
            <person name="Thang M."/>
            <person name="Chan C."/>
        </authorList>
    </citation>
    <scope>NUCLEOTIDE SEQUENCE</scope>
</reference>
<evidence type="ECO:0000313" key="10">
    <source>
        <dbReference type="EMBL" id="CAE7504587.1"/>
    </source>
</evidence>
<comment type="pathway">
    <text evidence="2">Purine metabolism; purine nucleoside salvage.</text>
</comment>
<sequence>MEEIGVRFVAAQAAQGIAYTEVRYSPHLLTGGDIFGPGQVVDPEPAFAAVTRGLRKGCKAHGVVVNQIICCISFQPAWSMQCVEMAAKHRKDFPCAVVGLDVAAGEVGDDPKGHEDAFGLAKELGLKITVHAGEVGGPENVRHAVFDFGAHRVGHGLLA</sequence>
<evidence type="ECO:0000256" key="8">
    <source>
        <dbReference type="ARBA" id="ARBA00022833"/>
    </source>
</evidence>
<proteinExistence type="inferred from homology"/>
<evidence type="ECO:0000256" key="5">
    <source>
        <dbReference type="ARBA" id="ARBA00022723"/>
    </source>
</evidence>
<dbReference type="SUPFAM" id="SSF51556">
    <property type="entry name" value="Metallo-dependent hydrolases"/>
    <property type="match status" value="1"/>
</dbReference>
<comment type="caution">
    <text evidence="10">The sequence shown here is derived from an EMBL/GenBank/DDBJ whole genome shotgun (WGS) entry which is preliminary data.</text>
</comment>
<name>A0A812T0I3_9DINO</name>
<dbReference type="EC" id="3.5.4.4" evidence="4"/>
<keyword evidence="6" id="KW-0660">Purine salvage</keyword>
<keyword evidence="5" id="KW-0479">Metal-binding</keyword>
<evidence type="ECO:0000256" key="7">
    <source>
        <dbReference type="ARBA" id="ARBA00022801"/>
    </source>
</evidence>
<dbReference type="GO" id="GO:0005829">
    <property type="term" value="C:cytosol"/>
    <property type="evidence" value="ECO:0007669"/>
    <property type="project" value="TreeGrafter"/>
</dbReference>
<dbReference type="Pfam" id="PF00962">
    <property type="entry name" value="A_deaminase"/>
    <property type="match status" value="1"/>
</dbReference>
<dbReference type="InterPro" id="IPR001365">
    <property type="entry name" value="A_deaminase_dom"/>
</dbReference>
<dbReference type="GO" id="GO:0009897">
    <property type="term" value="C:external side of plasma membrane"/>
    <property type="evidence" value="ECO:0007669"/>
    <property type="project" value="TreeGrafter"/>
</dbReference>
<dbReference type="InterPro" id="IPR006330">
    <property type="entry name" value="Ado/ade_deaminase"/>
</dbReference>
<dbReference type="OrthoDB" id="272271at2759"/>
<evidence type="ECO:0000256" key="6">
    <source>
        <dbReference type="ARBA" id="ARBA00022726"/>
    </source>
</evidence>
<dbReference type="GO" id="GO:0046103">
    <property type="term" value="P:inosine biosynthetic process"/>
    <property type="evidence" value="ECO:0007669"/>
    <property type="project" value="TreeGrafter"/>
</dbReference>
<dbReference type="PANTHER" id="PTHR11409:SF43">
    <property type="entry name" value="ADENOSINE DEAMINASE"/>
    <property type="match status" value="1"/>
</dbReference>
<evidence type="ECO:0000259" key="9">
    <source>
        <dbReference type="Pfam" id="PF00962"/>
    </source>
</evidence>
<dbReference type="Proteomes" id="UP000601435">
    <property type="component" value="Unassembled WGS sequence"/>
</dbReference>
<dbReference type="InterPro" id="IPR032466">
    <property type="entry name" value="Metal_Hydrolase"/>
</dbReference>
<gene>
    <name evidence="10" type="primary">Ada</name>
    <name evidence="10" type="ORF">SNEC2469_LOCUS14382</name>
</gene>
<evidence type="ECO:0000256" key="4">
    <source>
        <dbReference type="ARBA" id="ARBA00012784"/>
    </source>
</evidence>
<dbReference type="Gene3D" id="3.20.20.140">
    <property type="entry name" value="Metal-dependent hydrolases"/>
    <property type="match status" value="1"/>
</dbReference>
<evidence type="ECO:0000256" key="1">
    <source>
        <dbReference type="ARBA" id="ARBA00001947"/>
    </source>
</evidence>
<dbReference type="GO" id="GO:0046872">
    <property type="term" value="F:metal ion binding"/>
    <property type="evidence" value="ECO:0007669"/>
    <property type="project" value="UniProtKB-KW"/>
</dbReference>
<evidence type="ECO:0000313" key="11">
    <source>
        <dbReference type="Proteomes" id="UP000601435"/>
    </source>
</evidence>
<dbReference type="GO" id="GO:0004000">
    <property type="term" value="F:adenosine deaminase activity"/>
    <property type="evidence" value="ECO:0007669"/>
    <property type="project" value="TreeGrafter"/>
</dbReference>
<dbReference type="GO" id="GO:0006166">
    <property type="term" value="P:purine ribonucleoside salvage"/>
    <property type="evidence" value="ECO:0007669"/>
    <property type="project" value="UniProtKB-KW"/>
</dbReference>
<feature type="domain" description="Adenosine deaminase" evidence="9">
    <location>
        <begin position="6"/>
        <end position="157"/>
    </location>
</feature>
<dbReference type="PANTHER" id="PTHR11409">
    <property type="entry name" value="ADENOSINE DEAMINASE"/>
    <property type="match status" value="1"/>
</dbReference>
<evidence type="ECO:0000256" key="2">
    <source>
        <dbReference type="ARBA" id="ARBA00005058"/>
    </source>
</evidence>
<evidence type="ECO:0000256" key="3">
    <source>
        <dbReference type="ARBA" id="ARBA00006676"/>
    </source>
</evidence>
<keyword evidence="8" id="KW-0862">Zinc</keyword>
<comment type="similarity">
    <text evidence="3">Belongs to the metallo-dependent hydrolases superfamily. Adenosine and AMP deaminases family.</text>
</comment>
<dbReference type="GO" id="GO:0043103">
    <property type="term" value="P:hypoxanthine salvage"/>
    <property type="evidence" value="ECO:0007669"/>
    <property type="project" value="TreeGrafter"/>
</dbReference>
<dbReference type="UniPathway" id="UPA00606"/>
<dbReference type="EMBL" id="CAJNJA010023042">
    <property type="protein sequence ID" value="CAE7504587.1"/>
    <property type="molecule type" value="Genomic_DNA"/>
</dbReference>
<comment type="cofactor">
    <cofactor evidence="1">
        <name>Zn(2+)</name>
        <dbReference type="ChEBI" id="CHEBI:29105"/>
    </cofactor>
</comment>